<dbReference type="EMBL" id="AP015041">
    <property type="protein sequence ID" value="BAT95760.1"/>
    <property type="molecule type" value="Genomic_DNA"/>
</dbReference>
<keyword evidence="1" id="KW-0732">Signal</keyword>
<keyword evidence="3" id="KW-1185">Reference proteome</keyword>
<dbReference type="Proteomes" id="UP000291084">
    <property type="component" value="Chromosome 8"/>
</dbReference>
<evidence type="ECO:0008006" key="4">
    <source>
        <dbReference type="Google" id="ProtNLM"/>
    </source>
</evidence>
<sequence>MLFSLLVPFCFFSRGLLCAGITTVLMQKFDFQDMLDAIQKHKVNNVPAVPPMILALKL</sequence>
<proteinExistence type="predicted"/>
<dbReference type="AlphaFoldDB" id="A0A0S3SSE4"/>
<evidence type="ECO:0000313" key="3">
    <source>
        <dbReference type="Proteomes" id="UP000291084"/>
    </source>
</evidence>
<evidence type="ECO:0000313" key="2">
    <source>
        <dbReference type="EMBL" id="BAT95760.1"/>
    </source>
</evidence>
<feature type="chain" id="PRO_5006618576" description="AMP-dependent synthetase/ligase domain-containing protein" evidence="1">
    <location>
        <begin position="19"/>
        <end position="58"/>
    </location>
</feature>
<evidence type="ECO:0000256" key="1">
    <source>
        <dbReference type="SAM" id="SignalP"/>
    </source>
</evidence>
<name>A0A0S3SSE4_PHAAN</name>
<accession>A0A0S3SSE4</accession>
<protein>
    <recommendedName>
        <fullName evidence="4">AMP-dependent synthetase/ligase domain-containing protein</fullName>
    </recommendedName>
</protein>
<gene>
    <name evidence="2" type="primary">Vigan.08G255400</name>
    <name evidence="2" type="ORF">VIGAN_08255400</name>
</gene>
<dbReference type="Gene3D" id="3.40.50.980">
    <property type="match status" value="1"/>
</dbReference>
<organism evidence="2 3">
    <name type="scientific">Vigna angularis var. angularis</name>
    <dbReference type="NCBI Taxonomy" id="157739"/>
    <lineage>
        <taxon>Eukaryota</taxon>
        <taxon>Viridiplantae</taxon>
        <taxon>Streptophyta</taxon>
        <taxon>Embryophyta</taxon>
        <taxon>Tracheophyta</taxon>
        <taxon>Spermatophyta</taxon>
        <taxon>Magnoliopsida</taxon>
        <taxon>eudicotyledons</taxon>
        <taxon>Gunneridae</taxon>
        <taxon>Pentapetalae</taxon>
        <taxon>rosids</taxon>
        <taxon>fabids</taxon>
        <taxon>Fabales</taxon>
        <taxon>Fabaceae</taxon>
        <taxon>Papilionoideae</taxon>
        <taxon>50 kb inversion clade</taxon>
        <taxon>NPAAA clade</taxon>
        <taxon>indigoferoid/millettioid clade</taxon>
        <taxon>Phaseoleae</taxon>
        <taxon>Vigna</taxon>
    </lineage>
</organism>
<dbReference type="SUPFAM" id="SSF56801">
    <property type="entry name" value="Acetyl-CoA synthetase-like"/>
    <property type="match status" value="1"/>
</dbReference>
<reference evidence="2 3" key="1">
    <citation type="journal article" date="2015" name="Sci. Rep.">
        <title>The power of single molecule real-time sequencing technology in the de novo assembly of a eukaryotic genome.</title>
        <authorList>
            <person name="Sakai H."/>
            <person name="Naito K."/>
            <person name="Ogiso-Tanaka E."/>
            <person name="Takahashi Y."/>
            <person name="Iseki K."/>
            <person name="Muto C."/>
            <person name="Satou K."/>
            <person name="Teruya K."/>
            <person name="Shiroma A."/>
            <person name="Shimoji M."/>
            <person name="Hirano T."/>
            <person name="Itoh T."/>
            <person name="Kaga A."/>
            <person name="Tomooka N."/>
        </authorList>
    </citation>
    <scope>NUCLEOTIDE SEQUENCE [LARGE SCALE GENOMIC DNA]</scope>
    <source>
        <strain evidence="3">cv. Shumari</strain>
    </source>
</reference>
<feature type="signal peptide" evidence="1">
    <location>
        <begin position="1"/>
        <end position="18"/>
    </location>
</feature>